<protein>
    <submittedName>
        <fullName evidence="2">Acetyltransferase, GNAT family</fullName>
    </submittedName>
</protein>
<dbReference type="PANTHER" id="PTHR43138:SF1">
    <property type="entry name" value="N-ACETYLTRANSFERASE ACA1"/>
    <property type="match status" value="1"/>
</dbReference>
<dbReference type="EMBL" id="CM001023">
    <property type="protein sequence ID" value="EAZ79908.1"/>
    <property type="molecule type" value="Genomic_DNA"/>
</dbReference>
<dbReference type="InterPro" id="IPR000182">
    <property type="entry name" value="GNAT_dom"/>
</dbReference>
<dbReference type="eggNOG" id="COG1247">
    <property type="taxonomic scope" value="Bacteria"/>
</dbReference>
<dbReference type="CDD" id="cd04301">
    <property type="entry name" value="NAT_SF"/>
    <property type="match status" value="1"/>
</dbReference>
<evidence type="ECO:0000313" key="3">
    <source>
        <dbReference type="Proteomes" id="UP000003919"/>
    </source>
</evidence>
<dbReference type="HOGENOM" id="CLU_013985_42_2_10"/>
<dbReference type="SUPFAM" id="SSF55729">
    <property type="entry name" value="Acyl-CoA N-acyltransferases (Nat)"/>
    <property type="match status" value="1"/>
</dbReference>
<evidence type="ECO:0000313" key="2">
    <source>
        <dbReference type="EMBL" id="EAZ79908.1"/>
    </source>
</evidence>
<dbReference type="EMBL" id="AAXU02000001">
    <property type="protein sequence ID" value="EAZ79908.1"/>
    <property type="molecule type" value="Genomic_DNA"/>
</dbReference>
<sequence length="167" mass="19049">MPHIRKAVFEEDKHEVWEIFSKVIQLGDTYVFEPDTPKEKLEGYWFASYMDSFVLVDEYGVVLATYIIKPNQIGLGDHIANASYMVHPDHQGKGFGAMLCEHSISFATEKGFKGIQFNIVVSTNKPAVHLWEKFGFNIIGTTPGGFRHRKLGRVDTYIMFKDISDNL</sequence>
<dbReference type="AlphaFoldDB" id="A3I0B2"/>
<dbReference type="OrthoDB" id="5319888at2"/>
<name>A3I0B2_9BACT</name>
<gene>
    <name evidence="2" type="ORF">ALPR1_14804</name>
</gene>
<dbReference type="PANTHER" id="PTHR43138">
    <property type="entry name" value="ACETYLTRANSFERASE, GNAT FAMILY"/>
    <property type="match status" value="1"/>
</dbReference>
<feature type="domain" description="N-acetyltransferase" evidence="1">
    <location>
        <begin position="2"/>
        <end position="164"/>
    </location>
</feature>
<dbReference type="Gene3D" id="3.40.630.30">
    <property type="match status" value="1"/>
</dbReference>
<dbReference type="STRING" id="388413.ALPR1_14804"/>
<dbReference type="GO" id="GO:0016747">
    <property type="term" value="F:acyltransferase activity, transferring groups other than amino-acyl groups"/>
    <property type="evidence" value="ECO:0007669"/>
    <property type="project" value="InterPro"/>
</dbReference>
<reference evidence="2 3" key="1">
    <citation type="journal article" date="2011" name="J. Bacteriol.">
        <title>Complete genome sequence of Algoriphagus sp. PR1, bacterial prey of a colony-forming choanoflagellate.</title>
        <authorList>
            <person name="Alegado R.A."/>
            <person name="Ferriera S."/>
            <person name="Nusbaum C."/>
            <person name="Young S.K."/>
            <person name="Zeng Q."/>
            <person name="Imamovic A."/>
            <person name="Fairclough S.R."/>
            <person name="King N."/>
        </authorList>
    </citation>
    <scope>NUCLEOTIDE SEQUENCE [LARGE SCALE GENOMIC DNA]</scope>
    <source>
        <strain evidence="2 3">PR1</strain>
    </source>
</reference>
<dbReference type="InterPro" id="IPR016181">
    <property type="entry name" value="Acyl_CoA_acyltransferase"/>
</dbReference>
<comment type="caution">
    <text evidence="2">The sequence shown here is derived from an EMBL/GenBank/DDBJ whole genome shotgun (WGS) entry which is preliminary data.</text>
</comment>
<dbReference type="PROSITE" id="PS51186">
    <property type="entry name" value="GNAT"/>
    <property type="match status" value="1"/>
</dbReference>
<dbReference type="InterPro" id="IPR052742">
    <property type="entry name" value="Mito_N-acetyltransferase"/>
</dbReference>
<organism evidence="2 3">
    <name type="scientific">Algoriphagus machipongonensis</name>
    <dbReference type="NCBI Taxonomy" id="388413"/>
    <lineage>
        <taxon>Bacteria</taxon>
        <taxon>Pseudomonadati</taxon>
        <taxon>Bacteroidota</taxon>
        <taxon>Cytophagia</taxon>
        <taxon>Cytophagales</taxon>
        <taxon>Cyclobacteriaceae</taxon>
        <taxon>Algoriphagus</taxon>
    </lineage>
</organism>
<accession>A3I0B2</accession>
<evidence type="ECO:0000259" key="1">
    <source>
        <dbReference type="PROSITE" id="PS51186"/>
    </source>
</evidence>
<keyword evidence="3" id="KW-1185">Reference proteome</keyword>
<proteinExistence type="predicted"/>
<dbReference type="Pfam" id="PF00583">
    <property type="entry name" value="Acetyltransf_1"/>
    <property type="match status" value="1"/>
</dbReference>
<dbReference type="Proteomes" id="UP000003919">
    <property type="component" value="Chromosome"/>
</dbReference>
<dbReference type="RefSeq" id="WP_008201663.1">
    <property type="nucleotide sequence ID" value="NZ_CM001023.1"/>
</dbReference>